<feature type="transmembrane region" description="Helical" evidence="1">
    <location>
        <begin position="125"/>
        <end position="141"/>
    </location>
</feature>
<name>A0A6M0H799_9CLOT</name>
<reference evidence="2 3" key="1">
    <citation type="submission" date="2020-02" db="EMBL/GenBank/DDBJ databases">
        <title>Genome assembly of a novel Clostridium senegalense strain.</title>
        <authorList>
            <person name="Gupta T.B."/>
            <person name="Jauregui R."/>
            <person name="Maclean P."/>
            <person name="Nawarathana A."/>
            <person name="Brightwell G."/>
        </authorList>
    </citation>
    <scope>NUCLEOTIDE SEQUENCE [LARGE SCALE GENOMIC DNA]</scope>
    <source>
        <strain evidence="2 3">AGRFS4</strain>
    </source>
</reference>
<evidence type="ECO:0000313" key="3">
    <source>
        <dbReference type="Proteomes" id="UP000481872"/>
    </source>
</evidence>
<keyword evidence="1" id="KW-0812">Transmembrane</keyword>
<feature type="transmembrane region" description="Helical" evidence="1">
    <location>
        <begin position="12"/>
        <end position="34"/>
    </location>
</feature>
<dbReference type="Proteomes" id="UP000481872">
    <property type="component" value="Unassembled WGS sequence"/>
</dbReference>
<gene>
    <name evidence="2" type="ORF">G3M99_17425</name>
</gene>
<comment type="caution">
    <text evidence="2">The sequence shown here is derived from an EMBL/GenBank/DDBJ whole genome shotgun (WGS) entry which is preliminary data.</text>
</comment>
<proteinExistence type="predicted"/>
<dbReference type="EMBL" id="JAAGPU010000053">
    <property type="protein sequence ID" value="NEU06586.1"/>
    <property type="molecule type" value="Genomic_DNA"/>
</dbReference>
<protein>
    <submittedName>
        <fullName evidence="2">DUF2975 domain-containing protein</fullName>
    </submittedName>
</protein>
<organism evidence="2 3">
    <name type="scientific">Clostridium senegalense</name>
    <dbReference type="NCBI Taxonomy" id="1465809"/>
    <lineage>
        <taxon>Bacteria</taxon>
        <taxon>Bacillati</taxon>
        <taxon>Bacillota</taxon>
        <taxon>Clostridia</taxon>
        <taxon>Eubacteriales</taxon>
        <taxon>Clostridiaceae</taxon>
        <taxon>Clostridium</taxon>
    </lineage>
</organism>
<sequence>MKEIKSQKYVLFILRSAFYFMTIFTLFWTVGILVNLGTIKSTGEMVCLVLCVLQAGDYTFLAYNLAEIVECNIYTIFSIKNSNNFKKLGYGMIFLSMIEEISNFFNESGFDIVALKETSLKTTSVIFFIIGLTNIYLSHVFKEGKRIKEENDLTI</sequence>
<dbReference type="RefSeq" id="WP_199870915.1">
    <property type="nucleotide sequence ID" value="NZ_JAAGPU010000053.1"/>
</dbReference>
<keyword evidence="3" id="KW-1185">Reference proteome</keyword>
<evidence type="ECO:0000256" key="1">
    <source>
        <dbReference type="SAM" id="Phobius"/>
    </source>
</evidence>
<keyword evidence="1" id="KW-0472">Membrane</keyword>
<accession>A0A6M0H799</accession>
<evidence type="ECO:0000313" key="2">
    <source>
        <dbReference type="EMBL" id="NEU06586.1"/>
    </source>
</evidence>
<dbReference type="AlphaFoldDB" id="A0A6M0H799"/>
<keyword evidence="1" id="KW-1133">Transmembrane helix</keyword>